<organism evidence="2 3">
    <name type="scientific">Puccinia coronata f. sp. avenae</name>
    <dbReference type="NCBI Taxonomy" id="200324"/>
    <lineage>
        <taxon>Eukaryota</taxon>
        <taxon>Fungi</taxon>
        <taxon>Dikarya</taxon>
        <taxon>Basidiomycota</taxon>
        <taxon>Pucciniomycotina</taxon>
        <taxon>Pucciniomycetes</taxon>
        <taxon>Pucciniales</taxon>
        <taxon>Pucciniaceae</taxon>
        <taxon>Puccinia</taxon>
    </lineage>
</organism>
<evidence type="ECO:0000313" key="3">
    <source>
        <dbReference type="Proteomes" id="UP000235392"/>
    </source>
</evidence>
<evidence type="ECO:0000256" key="1">
    <source>
        <dbReference type="SAM" id="MobiDB-lite"/>
    </source>
</evidence>
<feature type="compositionally biased region" description="Polar residues" evidence="1">
    <location>
        <begin position="278"/>
        <end position="288"/>
    </location>
</feature>
<feature type="compositionally biased region" description="Basic and acidic residues" evidence="1">
    <location>
        <begin position="296"/>
        <end position="307"/>
    </location>
</feature>
<dbReference type="PANTHER" id="PTHR46579">
    <property type="entry name" value="F5/8 TYPE C DOMAIN-CONTAINING PROTEIN-RELATED"/>
    <property type="match status" value="1"/>
</dbReference>
<feature type="compositionally biased region" description="Low complexity" evidence="1">
    <location>
        <begin position="308"/>
        <end position="317"/>
    </location>
</feature>
<protein>
    <recommendedName>
        <fullName evidence="4">Transposase domain-containing protein</fullName>
    </recommendedName>
</protein>
<evidence type="ECO:0008006" key="4">
    <source>
        <dbReference type="Google" id="ProtNLM"/>
    </source>
</evidence>
<dbReference type="Proteomes" id="UP000235392">
    <property type="component" value="Unassembled WGS sequence"/>
</dbReference>
<dbReference type="EMBL" id="PGCI01000040">
    <property type="protein sequence ID" value="PLW46366.1"/>
    <property type="molecule type" value="Genomic_DNA"/>
</dbReference>
<evidence type="ECO:0000313" key="2">
    <source>
        <dbReference type="EMBL" id="PLW46366.1"/>
    </source>
</evidence>
<dbReference type="InterPro" id="IPR004242">
    <property type="entry name" value="Transposase_21"/>
</dbReference>
<proteinExistence type="predicted"/>
<comment type="caution">
    <text evidence="2">The sequence shown here is derived from an EMBL/GenBank/DDBJ whole genome shotgun (WGS) entry which is preliminary data.</text>
</comment>
<dbReference type="AlphaFoldDB" id="A0A2N5V8X8"/>
<feature type="region of interest" description="Disordered" evidence="1">
    <location>
        <begin position="561"/>
        <end position="583"/>
    </location>
</feature>
<name>A0A2N5V8X8_9BASI</name>
<sequence length="962" mass="109061">MKICTCSKCIINTIQNKDGQTISGKYLSTQNVAKHCSEDQQRSLELKNNTFNQLDDRFAKIDSPPVKLPEPSKYSEEIGAFSGLDENEDSLHLFFIIMFVSWLHIFCNVSRKNCRTAITALFNIIKEILRRQPSNQSLLKMPRDPRTLILRADLDPKLVKTLCCRACFQLYPNAISAPLFCEYAAFSHSSTCNEELYTQKKTHCGFKDLGQYPNPKEVFPPSYGVPQCVFVSQPILGWITWLLQKPHIETEIDTWAQHVSRSDGALVDIQNGSNYRDMNWTNSPTLENLDSDSETSDSKISDSKTSDSKTTPSNNTPPAQLNLILSLFVDWFNLRGNKISGKVESTGVFAFTCMNLPPSLQNKISNVCLAGITPGPYLPDTTTINHLLKPIVDELNTLDLGVTIKTYQYPNGRKVRVRLLCLIGDLPATKKVAGFAAPTATCFCTWCHAKNSTIDDLQIAPPRWKGKTLRAAQKSRDANSANAQDKILKDTGVRWSELNRLSYWNPSKHVVLGIMHNWLEGVLQTHWRYRWKFRAAAQPKSPKRCPQRYLPNNKRQRITRDTTSNTVMISTNEEPTSSEEDSEETDILLDGGVDNGFFSEDNIKNFRRAMKQVVFPPCLSTLPPNLGKERHGKLKAAQWYTLFGYIIPLVILDLYLDNIRNIDTESNRAQFIMNTAYLVQCTNILFSREITESHIKRFEESYKRYGETVGALFANVKVQPNHHCALHIPDHMRGWGPLSRVAEFAGERLIGFLQKIKTNDLIEKAEFKMMVQEANRRKKDAKKICLSDKMYTEIFQYLAQNDSSIVHKDTCPVPKGGKVLPGWAKPIRSIECDGFKVGTMKPQNCVVVKIDGQIGYRIVKQIYRLADHNSVERELIVLSPITNLFPKKTKVPTARFRYYLYLFKAVIGQVEPLKALVVERSNVISLAAYCFLAPNVFGIAQDGISLVPYDHQALFDISDNPQ</sequence>
<feature type="region of interest" description="Disordered" evidence="1">
    <location>
        <begin position="278"/>
        <end position="317"/>
    </location>
</feature>
<reference evidence="2 3" key="1">
    <citation type="submission" date="2017-11" db="EMBL/GenBank/DDBJ databases">
        <title>De novo assembly and phasing of dikaryotic genomes from two isolates of Puccinia coronata f. sp. avenae, the causal agent of oat crown rust.</title>
        <authorList>
            <person name="Miller M.E."/>
            <person name="Zhang Y."/>
            <person name="Omidvar V."/>
            <person name="Sperschneider J."/>
            <person name="Schwessinger B."/>
            <person name="Raley C."/>
            <person name="Palmer J.M."/>
            <person name="Garnica D."/>
            <person name="Upadhyaya N."/>
            <person name="Rathjen J."/>
            <person name="Taylor J.M."/>
            <person name="Park R.F."/>
            <person name="Dodds P.N."/>
            <person name="Hirsch C.D."/>
            <person name="Kianian S.F."/>
            <person name="Figueroa M."/>
        </authorList>
    </citation>
    <scope>NUCLEOTIDE SEQUENCE [LARGE SCALE GENOMIC DNA]</scope>
    <source>
        <strain evidence="2">12SD80</strain>
    </source>
</reference>
<dbReference type="PANTHER" id="PTHR46579:SF1">
    <property type="entry name" value="F5_8 TYPE C DOMAIN-CONTAINING PROTEIN"/>
    <property type="match status" value="1"/>
</dbReference>
<dbReference type="Pfam" id="PF02992">
    <property type="entry name" value="Transposase_21"/>
    <property type="match status" value="1"/>
</dbReference>
<accession>A0A2N5V8X8</accession>
<gene>
    <name evidence="2" type="ORF">PCASD_05468</name>
</gene>